<dbReference type="InterPro" id="IPR042108">
    <property type="entry name" value="GTPase_HflX_N_sf"/>
</dbReference>
<dbReference type="InterPro" id="IPR025121">
    <property type="entry name" value="GTPase_HflX_N"/>
</dbReference>
<feature type="domain" description="GTP-binding protein middle" evidence="2">
    <location>
        <begin position="232"/>
        <end position="268"/>
    </location>
</feature>
<dbReference type="Pfam" id="PF16360">
    <property type="entry name" value="GTP-bdg_M"/>
    <property type="match status" value="1"/>
</dbReference>
<dbReference type="Pfam" id="PF13167">
    <property type="entry name" value="GTP-bdg_N"/>
    <property type="match status" value="1"/>
</dbReference>
<proteinExistence type="predicted"/>
<dbReference type="GO" id="GO:0005525">
    <property type="term" value="F:GTP binding"/>
    <property type="evidence" value="ECO:0007669"/>
    <property type="project" value="InterPro"/>
</dbReference>
<protein>
    <submittedName>
        <fullName evidence="3">Gtp-binding protein</fullName>
    </submittedName>
</protein>
<dbReference type="GO" id="GO:0043022">
    <property type="term" value="F:ribosome binding"/>
    <property type="evidence" value="ECO:0007669"/>
    <property type="project" value="TreeGrafter"/>
</dbReference>
<gene>
    <name evidence="3" type="ORF">TSPGSL018_9603</name>
</gene>
<dbReference type="PANTHER" id="PTHR10229">
    <property type="entry name" value="GTP-BINDING PROTEIN HFLX"/>
    <property type="match status" value="1"/>
</dbReference>
<organism evidence="3">
    <name type="scientific">Tetraselmis sp. GSL018</name>
    <dbReference type="NCBI Taxonomy" id="582737"/>
    <lineage>
        <taxon>Eukaryota</taxon>
        <taxon>Viridiplantae</taxon>
        <taxon>Chlorophyta</taxon>
        <taxon>core chlorophytes</taxon>
        <taxon>Chlorodendrophyceae</taxon>
        <taxon>Chlorodendrales</taxon>
        <taxon>Chlorodendraceae</taxon>
        <taxon>Tetraselmis</taxon>
    </lineage>
</organism>
<evidence type="ECO:0000259" key="2">
    <source>
        <dbReference type="Pfam" id="PF16360"/>
    </source>
</evidence>
<dbReference type="Gene3D" id="3.40.50.11060">
    <property type="entry name" value="GTPase HflX, N-terminal domain"/>
    <property type="match status" value="1"/>
</dbReference>
<dbReference type="InterPro" id="IPR032305">
    <property type="entry name" value="GTP-bd_M"/>
</dbReference>
<dbReference type="AlphaFoldDB" id="A0A061S911"/>
<dbReference type="EMBL" id="GBEZ01004487">
    <property type="protein sequence ID" value="JAC80733.1"/>
    <property type="molecule type" value="Transcribed_RNA"/>
</dbReference>
<name>A0A061S911_9CHLO</name>
<reference evidence="3" key="1">
    <citation type="submission" date="2014-05" db="EMBL/GenBank/DDBJ databases">
        <title>The transcriptome of the halophilic microalga Tetraselmis sp. GSL018 isolated from the Great Salt Lake, Utah.</title>
        <authorList>
            <person name="Jinkerson R.E."/>
            <person name="D'Adamo S."/>
            <person name="Posewitz M.C."/>
        </authorList>
    </citation>
    <scope>NUCLEOTIDE SEQUENCE</scope>
    <source>
        <strain evidence="3">GSL018</strain>
    </source>
</reference>
<evidence type="ECO:0000259" key="1">
    <source>
        <dbReference type="Pfam" id="PF13167"/>
    </source>
</evidence>
<accession>A0A061S911</accession>
<dbReference type="PANTHER" id="PTHR10229:SF8">
    <property type="entry name" value="GTPASE HFLX"/>
    <property type="match status" value="1"/>
</dbReference>
<evidence type="ECO:0000313" key="3">
    <source>
        <dbReference type="EMBL" id="JAC80733.1"/>
    </source>
</evidence>
<feature type="domain" description="GTPase HflX N-terminal" evidence="1">
    <location>
        <begin position="142"/>
        <end position="230"/>
    </location>
</feature>
<feature type="non-terminal residue" evidence="3">
    <location>
        <position position="276"/>
    </location>
</feature>
<dbReference type="InterPro" id="IPR016496">
    <property type="entry name" value="GTPase_HflX"/>
</dbReference>
<dbReference type="GO" id="GO:0005737">
    <property type="term" value="C:cytoplasm"/>
    <property type="evidence" value="ECO:0007669"/>
    <property type="project" value="TreeGrafter"/>
</dbReference>
<sequence length="276" mass="29925">MAFSNFRRLLGGADGTLFRRCSERALRAAATCREPSVGLILAKSSRPLDSDLPRELPKLQCAASGTVVSLVPNLFSGLAHNPRETTVACANTAAPACTQITLAWQERHMCGLACERGLHTWGLEPASGTLLVVQPGYCRKTEEDLKEAIRLAESLSGSECPFVTLGPHTVRPATYIGRGSVDVVAERAAEAEADEIFVNAALNAVQQRNLEEAWRRPVVDRVGLILNIFAARAHTREARLQVELAELEYKASRLVRGRSDAGERTTFGDSMEVVSA</sequence>